<gene>
    <name evidence="10" type="ORF">CSPHI_01580</name>
</gene>
<evidence type="ECO:0000256" key="5">
    <source>
        <dbReference type="ARBA" id="ARBA00022989"/>
    </source>
</evidence>
<dbReference type="STRING" id="1437874.CSPHI_01580"/>
<dbReference type="GO" id="GO:0043190">
    <property type="term" value="C:ATP-binding cassette (ABC) transporter complex"/>
    <property type="evidence" value="ECO:0007669"/>
    <property type="project" value="InterPro"/>
</dbReference>
<evidence type="ECO:0000256" key="3">
    <source>
        <dbReference type="ARBA" id="ARBA00022475"/>
    </source>
</evidence>
<evidence type="ECO:0000256" key="8">
    <source>
        <dbReference type="SAM" id="Phobius"/>
    </source>
</evidence>
<evidence type="ECO:0000259" key="9">
    <source>
        <dbReference type="Pfam" id="PF12698"/>
    </source>
</evidence>
<comment type="similarity">
    <text evidence="2">Belongs to the ABC-2 integral membrane protein family.</text>
</comment>
<dbReference type="PIRSF" id="PIRSF006648">
    <property type="entry name" value="DrrB"/>
    <property type="match status" value="1"/>
</dbReference>
<evidence type="ECO:0000256" key="1">
    <source>
        <dbReference type="ARBA" id="ARBA00004651"/>
    </source>
</evidence>
<evidence type="ECO:0000313" key="11">
    <source>
        <dbReference type="Proteomes" id="UP000185469"/>
    </source>
</evidence>
<keyword evidence="3" id="KW-1003">Cell membrane</keyword>
<feature type="transmembrane region" description="Helical" evidence="8">
    <location>
        <begin position="133"/>
        <end position="154"/>
    </location>
</feature>
<dbReference type="GO" id="GO:0046677">
    <property type="term" value="P:response to antibiotic"/>
    <property type="evidence" value="ECO:0007669"/>
    <property type="project" value="UniProtKB-KW"/>
</dbReference>
<dbReference type="PANTHER" id="PTHR43077:SF8">
    <property type="entry name" value="DOXORUBICIN RESISTANCE ABC TRANSPORTER PERMEASE PROTEIN DRRB"/>
    <property type="match status" value="1"/>
</dbReference>
<dbReference type="InterPro" id="IPR013525">
    <property type="entry name" value="ABC2_TM"/>
</dbReference>
<comment type="subcellular location">
    <subcellularLocation>
        <location evidence="1">Cell membrane</location>
        <topology evidence="1">Multi-pass membrane protein</topology>
    </subcellularLocation>
</comment>
<keyword evidence="4 8" id="KW-0812">Transmembrane</keyword>
<evidence type="ECO:0000256" key="4">
    <source>
        <dbReference type="ARBA" id="ARBA00022692"/>
    </source>
</evidence>
<name>A0A1L7CVZ5_9CORY</name>
<dbReference type="InterPro" id="IPR000412">
    <property type="entry name" value="ABC_2_transport"/>
</dbReference>
<proteinExistence type="inferred from homology"/>
<evidence type="ECO:0000256" key="6">
    <source>
        <dbReference type="ARBA" id="ARBA00023136"/>
    </source>
</evidence>
<dbReference type="GO" id="GO:0140359">
    <property type="term" value="F:ABC-type transporter activity"/>
    <property type="evidence" value="ECO:0007669"/>
    <property type="project" value="InterPro"/>
</dbReference>
<evidence type="ECO:0000256" key="7">
    <source>
        <dbReference type="ARBA" id="ARBA00023251"/>
    </source>
</evidence>
<keyword evidence="7" id="KW-0046">Antibiotic resistance</keyword>
<dbReference type="Proteomes" id="UP000185469">
    <property type="component" value="Chromosome"/>
</dbReference>
<feature type="transmembrane region" description="Helical" evidence="8">
    <location>
        <begin position="107"/>
        <end position="127"/>
    </location>
</feature>
<feature type="domain" description="ABC-2 type transporter transmembrane" evidence="9">
    <location>
        <begin position="41"/>
        <end position="234"/>
    </location>
</feature>
<dbReference type="AlphaFoldDB" id="A0A1L7CVZ5"/>
<keyword evidence="5 8" id="KW-1133">Transmembrane helix</keyword>
<feature type="transmembrane region" description="Helical" evidence="8">
    <location>
        <begin position="221"/>
        <end position="240"/>
    </location>
</feature>
<feature type="transmembrane region" description="Helical" evidence="8">
    <location>
        <begin position="24"/>
        <end position="43"/>
    </location>
</feature>
<keyword evidence="11" id="KW-1185">Reference proteome</keyword>
<feature type="transmembrane region" description="Helical" evidence="8">
    <location>
        <begin position="49"/>
        <end position="70"/>
    </location>
</feature>
<protein>
    <recommendedName>
        <fullName evidence="9">ABC-2 type transporter transmembrane domain-containing protein</fullName>
    </recommendedName>
</protein>
<dbReference type="KEGG" id="csph:CSPHI_01580"/>
<feature type="transmembrane region" description="Helical" evidence="8">
    <location>
        <begin position="166"/>
        <end position="187"/>
    </location>
</feature>
<sequence length="246" mass="25614">MGWAAAWPPLARGATGRGIREGDLVGATLAPVLFFLCFHLPLHESMPDYADFLLPVVLVQSAIFAAILAAQNAGSDAGAAVQDRLLSLPIPRLAPAVGRLSAMGLRAAVSVASGLGLATLFGFGFAGGAGATAAFLLTPVLLALVLSMLTDALGQVVRDRDTVGQFLMIPQLLLVMMSTGVVPEAGFPEWIRPFVRNQPVSQYVAVMRGWRAGDPVEPLPAVLWTLALAAAGVAALVAAGRREARR</sequence>
<evidence type="ECO:0000313" key="10">
    <source>
        <dbReference type="EMBL" id="APT89988.1"/>
    </source>
</evidence>
<dbReference type="InterPro" id="IPR051328">
    <property type="entry name" value="T7SS_ABC-Transporter"/>
</dbReference>
<dbReference type="PANTHER" id="PTHR43077">
    <property type="entry name" value="TRANSPORT PERMEASE YVFS-RELATED"/>
    <property type="match status" value="1"/>
</dbReference>
<keyword evidence="6 8" id="KW-0472">Membrane</keyword>
<organism evidence="10 11">
    <name type="scientific">Corynebacterium sphenisci DSM 44792</name>
    <dbReference type="NCBI Taxonomy" id="1437874"/>
    <lineage>
        <taxon>Bacteria</taxon>
        <taxon>Bacillati</taxon>
        <taxon>Actinomycetota</taxon>
        <taxon>Actinomycetes</taxon>
        <taxon>Mycobacteriales</taxon>
        <taxon>Corynebacteriaceae</taxon>
        <taxon>Corynebacterium</taxon>
    </lineage>
</organism>
<evidence type="ECO:0000256" key="2">
    <source>
        <dbReference type="ARBA" id="ARBA00007783"/>
    </source>
</evidence>
<reference evidence="10 11" key="1">
    <citation type="submission" date="2014-08" db="EMBL/GenBank/DDBJ databases">
        <title>Complete genome sequence of Corynebacterium sphenisci CECT 5990(T) (=DSM 44792(T)), isolated from healthy wild penguins.</title>
        <authorList>
            <person name="Ruckert C."/>
            <person name="Albersmeier A."/>
            <person name="Winkler A."/>
            <person name="Kalinowski J."/>
        </authorList>
    </citation>
    <scope>NUCLEOTIDE SEQUENCE [LARGE SCALE GENOMIC DNA]</scope>
    <source>
        <strain evidence="10 11">DSM 44792</strain>
    </source>
</reference>
<dbReference type="EMBL" id="CP009248">
    <property type="protein sequence ID" value="APT89988.1"/>
    <property type="molecule type" value="Genomic_DNA"/>
</dbReference>
<dbReference type="Pfam" id="PF12698">
    <property type="entry name" value="ABC2_membrane_3"/>
    <property type="match status" value="1"/>
</dbReference>
<accession>A0A1L7CVZ5</accession>